<evidence type="ECO:0000313" key="10">
    <source>
        <dbReference type="EMBL" id="KAI7803404.1"/>
    </source>
</evidence>
<reference evidence="10" key="1">
    <citation type="submission" date="2021-02" db="EMBL/GenBank/DDBJ databases">
        <title>Comparative genomics reveals that relaxation of natural selection precedes convergent phenotypic evolution of cavefish.</title>
        <authorList>
            <person name="Peng Z."/>
        </authorList>
    </citation>
    <scope>NUCLEOTIDE SEQUENCE</scope>
    <source>
        <tissue evidence="10">Muscle</tissue>
    </source>
</reference>
<keyword evidence="4" id="KW-0964">Secreted</keyword>
<feature type="chain" id="PRO_5040842690" evidence="9">
    <location>
        <begin position="28"/>
        <end position="187"/>
    </location>
</feature>
<protein>
    <submittedName>
        <fullName evidence="10">Interferon</fullName>
    </submittedName>
</protein>
<dbReference type="GO" id="GO:0006955">
    <property type="term" value="P:immune response"/>
    <property type="evidence" value="ECO:0007669"/>
    <property type="project" value="UniProtKB-ARBA"/>
</dbReference>
<dbReference type="Gene3D" id="1.20.1250.10">
    <property type="match status" value="1"/>
</dbReference>
<dbReference type="Pfam" id="PF00143">
    <property type="entry name" value="Interferon"/>
    <property type="match status" value="1"/>
</dbReference>
<dbReference type="OrthoDB" id="8924072at2759"/>
<dbReference type="PANTHER" id="PTHR11691:SF73">
    <property type="entry name" value="INTERFERON BETA"/>
    <property type="match status" value="1"/>
</dbReference>
<dbReference type="SMART" id="SM00076">
    <property type="entry name" value="IFabd"/>
    <property type="match status" value="1"/>
</dbReference>
<dbReference type="InterPro" id="IPR009079">
    <property type="entry name" value="4_helix_cytokine-like_core"/>
</dbReference>
<dbReference type="GO" id="GO:0005615">
    <property type="term" value="C:extracellular space"/>
    <property type="evidence" value="ECO:0007669"/>
    <property type="project" value="UniProtKB-KW"/>
</dbReference>
<keyword evidence="5 9" id="KW-0732">Signal</keyword>
<evidence type="ECO:0000256" key="1">
    <source>
        <dbReference type="ARBA" id="ARBA00004613"/>
    </source>
</evidence>
<evidence type="ECO:0000256" key="8">
    <source>
        <dbReference type="RuleBase" id="RU000436"/>
    </source>
</evidence>
<dbReference type="GO" id="GO:0051607">
    <property type="term" value="P:defense response to virus"/>
    <property type="evidence" value="ECO:0007669"/>
    <property type="project" value="UniProtKB-KW"/>
</dbReference>
<accession>A0A9W7WKN9</accession>
<evidence type="ECO:0000256" key="9">
    <source>
        <dbReference type="SAM" id="SignalP"/>
    </source>
</evidence>
<dbReference type="AlphaFoldDB" id="A0A9W7WKN9"/>
<proteinExistence type="inferred from homology"/>
<evidence type="ECO:0000256" key="6">
    <source>
        <dbReference type="ARBA" id="ARBA00023118"/>
    </source>
</evidence>
<evidence type="ECO:0000256" key="4">
    <source>
        <dbReference type="ARBA" id="ARBA00022525"/>
    </source>
</evidence>
<evidence type="ECO:0000313" key="11">
    <source>
        <dbReference type="Proteomes" id="UP001059041"/>
    </source>
</evidence>
<comment type="caution">
    <text evidence="10">The sequence shown here is derived from an EMBL/GenBank/DDBJ whole genome shotgun (WGS) entry which is preliminary data.</text>
</comment>
<evidence type="ECO:0000256" key="3">
    <source>
        <dbReference type="ARBA" id="ARBA00022514"/>
    </source>
</evidence>
<evidence type="ECO:0000256" key="5">
    <source>
        <dbReference type="ARBA" id="ARBA00022729"/>
    </source>
</evidence>
<dbReference type="GO" id="GO:0043330">
    <property type="term" value="P:response to exogenous dsRNA"/>
    <property type="evidence" value="ECO:0007669"/>
    <property type="project" value="TreeGrafter"/>
</dbReference>
<organism evidence="10 11">
    <name type="scientific">Triplophysa rosa</name>
    <name type="common">Cave loach</name>
    <dbReference type="NCBI Taxonomy" id="992332"/>
    <lineage>
        <taxon>Eukaryota</taxon>
        <taxon>Metazoa</taxon>
        <taxon>Chordata</taxon>
        <taxon>Craniata</taxon>
        <taxon>Vertebrata</taxon>
        <taxon>Euteleostomi</taxon>
        <taxon>Actinopterygii</taxon>
        <taxon>Neopterygii</taxon>
        <taxon>Teleostei</taxon>
        <taxon>Ostariophysi</taxon>
        <taxon>Cypriniformes</taxon>
        <taxon>Nemacheilidae</taxon>
        <taxon>Triplophysa</taxon>
    </lineage>
</organism>
<keyword evidence="6 8" id="KW-0051">Antiviral defense</keyword>
<gene>
    <name evidence="10" type="ORF">IRJ41_006403</name>
</gene>
<name>A0A9W7WKN9_TRIRA</name>
<evidence type="ECO:0000256" key="7">
    <source>
        <dbReference type="ARBA" id="ARBA00023157"/>
    </source>
</evidence>
<dbReference type="EMBL" id="JAFHDT010000011">
    <property type="protein sequence ID" value="KAI7803404.1"/>
    <property type="molecule type" value="Genomic_DNA"/>
</dbReference>
<dbReference type="InterPro" id="IPR000471">
    <property type="entry name" value="Interferon_alpha/beta/delta"/>
</dbReference>
<dbReference type="GO" id="GO:0005126">
    <property type="term" value="F:cytokine receptor binding"/>
    <property type="evidence" value="ECO:0007669"/>
    <property type="project" value="InterPro"/>
</dbReference>
<dbReference type="GO" id="GO:0005125">
    <property type="term" value="F:cytokine activity"/>
    <property type="evidence" value="ECO:0007669"/>
    <property type="project" value="UniProtKB-KW"/>
</dbReference>
<keyword evidence="3 8" id="KW-0202">Cytokine</keyword>
<dbReference type="Proteomes" id="UP001059041">
    <property type="component" value="Linkage Group LG11"/>
</dbReference>
<dbReference type="SUPFAM" id="SSF47266">
    <property type="entry name" value="4-helical cytokines"/>
    <property type="match status" value="1"/>
</dbReference>
<comment type="subcellular location">
    <subcellularLocation>
        <location evidence="1">Secreted</location>
    </subcellularLocation>
</comment>
<evidence type="ECO:0000256" key="2">
    <source>
        <dbReference type="ARBA" id="ARBA00011033"/>
    </source>
</evidence>
<feature type="signal peptide" evidence="9">
    <location>
        <begin position="1"/>
        <end position="27"/>
    </location>
</feature>
<sequence>MCARMKQTKMWTYIFVTLLTLQSQCSACEVLRRYRLISNESLTLLLQMGADHPTQRVPFPGSLYKYMDNAKVEDQVRFLTLTLDHIIDLMDAKEQMSSVKWNPKTVDNFLNVLHRQSSDLKECAARYQKASHTSYERRIKRHFKVLKKILKKKEYSAWAWEQIRRAVRSHLQRMDIMTSNAKTLLRL</sequence>
<comment type="similarity">
    <text evidence="2 8">Belongs to the alpha/beta interferon family.</text>
</comment>
<keyword evidence="11" id="KW-1185">Reference proteome</keyword>
<keyword evidence="7" id="KW-1015">Disulfide bond</keyword>
<dbReference type="PANTHER" id="PTHR11691">
    <property type="entry name" value="TYPE I INTERFERON"/>
    <property type="match status" value="1"/>
</dbReference>